<dbReference type="GeneID" id="36346581"/>
<dbReference type="Proteomes" id="UP000019149">
    <property type="component" value="Unassembled WGS sequence"/>
</dbReference>
<comment type="caution">
    <text evidence="1">The sequence shown here is derived from an EMBL/GenBank/DDBJ whole genome shotgun (WGS) entry which is preliminary data.</text>
</comment>
<proteinExistence type="predicted"/>
<dbReference type="CTD" id="36346581"/>
<sequence>MNVIYNEQNLESRSWSTQLLLTLKNTSIVDNLSMLINYDGDGWRVGIESGECARFLTFVKGGFEKKFSKGRKGKYALVLSCLRLQLILLTKAEQCPLSNAIPQSNWFISLLHPRVLSGQFIFHLFYGESCSKNSARDFKIFHLANRRFCINLNFHVPNSCP</sequence>
<gene>
    <name evidence="1" type="ORF">EGR_10866</name>
</gene>
<reference evidence="1 2" key="1">
    <citation type="journal article" date="2013" name="Nat. Genet.">
        <title>The genome of the hydatid tapeworm Echinococcus granulosus.</title>
        <authorList>
            <person name="Zheng H."/>
            <person name="Zhang W."/>
            <person name="Zhang L."/>
            <person name="Zhang Z."/>
            <person name="Li J."/>
            <person name="Lu G."/>
            <person name="Zhu Y."/>
            <person name="Wang Y."/>
            <person name="Huang Y."/>
            <person name="Liu J."/>
            <person name="Kang H."/>
            <person name="Chen J."/>
            <person name="Wang L."/>
            <person name="Chen A."/>
            <person name="Yu S."/>
            <person name="Gao Z."/>
            <person name="Jin L."/>
            <person name="Gu W."/>
            <person name="Wang Z."/>
            <person name="Zhao L."/>
            <person name="Shi B."/>
            <person name="Wen H."/>
            <person name="Lin R."/>
            <person name="Jones M.K."/>
            <person name="Brejova B."/>
            <person name="Vinar T."/>
            <person name="Zhao G."/>
            <person name="McManus D.P."/>
            <person name="Chen Z."/>
            <person name="Zhou Y."/>
            <person name="Wang S."/>
        </authorList>
    </citation>
    <scope>NUCLEOTIDE SEQUENCE [LARGE SCALE GENOMIC DNA]</scope>
</reference>
<dbReference type="EMBL" id="APAU02000288">
    <property type="protein sequence ID" value="EUB54274.1"/>
    <property type="molecule type" value="Genomic_DNA"/>
</dbReference>
<name>W6UL84_ECHGR</name>
<accession>W6UL84</accession>
<evidence type="ECO:0000313" key="1">
    <source>
        <dbReference type="EMBL" id="EUB54274.1"/>
    </source>
</evidence>
<protein>
    <submittedName>
        <fullName evidence="1">Uncharacterized protein</fullName>
    </submittedName>
</protein>
<dbReference type="RefSeq" id="XP_024345470.1">
    <property type="nucleotide sequence ID" value="XM_024500115.1"/>
</dbReference>
<dbReference type="AlphaFoldDB" id="W6UL84"/>
<keyword evidence="2" id="KW-1185">Reference proteome</keyword>
<organism evidence="1 2">
    <name type="scientific">Echinococcus granulosus</name>
    <name type="common">Hydatid tapeworm</name>
    <dbReference type="NCBI Taxonomy" id="6210"/>
    <lineage>
        <taxon>Eukaryota</taxon>
        <taxon>Metazoa</taxon>
        <taxon>Spiralia</taxon>
        <taxon>Lophotrochozoa</taxon>
        <taxon>Platyhelminthes</taxon>
        <taxon>Cestoda</taxon>
        <taxon>Eucestoda</taxon>
        <taxon>Cyclophyllidea</taxon>
        <taxon>Taeniidae</taxon>
        <taxon>Echinococcus</taxon>
        <taxon>Echinococcus granulosus group</taxon>
    </lineage>
</organism>
<dbReference type="KEGG" id="egl:EGR_10866"/>
<evidence type="ECO:0000313" key="2">
    <source>
        <dbReference type="Proteomes" id="UP000019149"/>
    </source>
</evidence>